<dbReference type="EMBL" id="JASNGB010000047">
    <property type="protein sequence ID" value="MDL2343924.1"/>
    <property type="molecule type" value="Genomic_DNA"/>
</dbReference>
<feature type="transmembrane region" description="Helical" evidence="1">
    <location>
        <begin position="282"/>
        <end position="303"/>
    </location>
</feature>
<feature type="transmembrane region" description="Helical" evidence="1">
    <location>
        <begin position="170"/>
        <end position="189"/>
    </location>
</feature>
<feature type="transmembrane region" description="Helical" evidence="1">
    <location>
        <begin position="252"/>
        <end position="270"/>
    </location>
</feature>
<keyword evidence="1" id="KW-1133">Transmembrane helix</keyword>
<keyword evidence="4" id="KW-1185">Reference proteome</keyword>
<keyword evidence="1" id="KW-0472">Membrane</keyword>
<dbReference type="InterPro" id="IPR025403">
    <property type="entry name" value="TgpA-like_C"/>
</dbReference>
<dbReference type="Pfam" id="PF13559">
    <property type="entry name" value="DUF4129"/>
    <property type="match status" value="1"/>
</dbReference>
<feature type="transmembrane region" description="Helical" evidence="1">
    <location>
        <begin position="80"/>
        <end position="98"/>
    </location>
</feature>
<organism evidence="3 4">
    <name type="scientific">Deinococcus rhizophilus</name>
    <dbReference type="NCBI Taxonomy" id="3049544"/>
    <lineage>
        <taxon>Bacteria</taxon>
        <taxon>Thermotogati</taxon>
        <taxon>Deinococcota</taxon>
        <taxon>Deinococci</taxon>
        <taxon>Deinococcales</taxon>
        <taxon>Deinococcaceae</taxon>
        <taxon>Deinococcus</taxon>
    </lineage>
</organism>
<feature type="transmembrane region" description="Helical" evidence="1">
    <location>
        <begin position="348"/>
        <end position="368"/>
    </location>
</feature>
<sequence>MTADPARSPPRSFDRSWLLLAAPLVGLSLWPLWLVAASMAVLALTRPGRPAAGARLLLLLLLAGLGSVPGLLAASDFSELVAAARTAFPLLLGVVLLSGGLRALEGGRRFLGTGELGLLLLGAALLGGGPGLSLGLGAGLFALLLAVLGAPGPEDRALRPLGGQGPALRWLLVAGAGSAALLTVLSLPLPTPPAWETERGELSRVQARIGGDFEFERQLGSNGENRYPQGLGSNQTRRYAPVDSRNLDNDKVILGGLLVMLAVVWIMWRTRSPRSRGRRPAWWELAALAGLLLTGGLLVLGSLTGDPAALSPSGGYAKLGGDGPAGLLSEQGGGSIRPYQKQEWLNTLNTVAFALLLLAAAALVWVGWHLTRPAQPEADGPEPLPTPAPEDTTALHRVRMAYRSALASLTQVGLGRAPNETPGEHAARVALTLPDLAEPLRQLLALYVPVRYGLLASEEGAAQAEAAARSVARLVRPISAPGAAVPALG</sequence>
<dbReference type="Proteomes" id="UP001302059">
    <property type="component" value="Unassembled WGS sequence"/>
</dbReference>
<keyword evidence="1" id="KW-0812">Transmembrane</keyword>
<feature type="domain" description="Protein-glutamine gamma-glutamyltransferase-like C-terminal" evidence="2">
    <location>
        <begin position="401"/>
        <end position="469"/>
    </location>
</feature>
<reference evidence="3 4" key="1">
    <citation type="submission" date="2023-05" db="EMBL/GenBank/DDBJ databases">
        <authorList>
            <person name="Gao F."/>
        </authorList>
    </citation>
    <scope>NUCLEOTIDE SEQUENCE [LARGE SCALE GENOMIC DNA]</scope>
    <source>
        <strain evidence="3 4">MIMF12</strain>
    </source>
</reference>
<protein>
    <submittedName>
        <fullName evidence="3">DUF4129 domain-containing protein</fullName>
    </submittedName>
</protein>
<evidence type="ECO:0000259" key="2">
    <source>
        <dbReference type="Pfam" id="PF13559"/>
    </source>
</evidence>
<feature type="transmembrane region" description="Helical" evidence="1">
    <location>
        <begin position="20"/>
        <end position="44"/>
    </location>
</feature>
<feature type="transmembrane region" description="Helical" evidence="1">
    <location>
        <begin position="56"/>
        <end position="74"/>
    </location>
</feature>
<name>A0ABT7JJU7_9DEIO</name>
<dbReference type="RefSeq" id="WP_285522600.1">
    <property type="nucleotide sequence ID" value="NZ_JASNGB010000047.1"/>
</dbReference>
<proteinExistence type="predicted"/>
<evidence type="ECO:0000256" key="1">
    <source>
        <dbReference type="SAM" id="Phobius"/>
    </source>
</evidence>
<evidence type="ECO:0000313" key="3">
    <source>
        <dbReference type="EMBL" id="MDL2343924.1"/>
    </source>
</evidence>
<evidence type="ECO:0000313" key="4">
    <source>
        <dbReference type="Proteomes" id="UP001302059"/>
    </source>
</evidence>
<comment type="caution">
    <text evidence="3">The sequence shown here is derived from an EMBL/GenBank/DDBJ whole genome shotgun (WGS) entry which is preliminary data.</text>
</comment>
<gene>
    <name evidence="3" type="ORF">QOL99_07145</name>
</gene>
<feature type="transmembrane region" description="Helical" evidence="1">
    <location>
        <begin position="132"/>
        <end position="150"/>
    </location>
</feature>
<accession>A0ABT7JJU7</accession>